<dbReference type="UniPathway" id="UPA00375"/>
<dbReference type="Gene3D" id="3.40.50.150">
    <property type="entry name" value="Vaccinia Virus protein VP39"/>
    <property type="match status" value="1"/>
</dbReference>
<gene>
    <name evidence="4" type="ORF">BDU57DRAFT_443329</name>
</gene>
<comment type="catalytic activity">
    <reaction evidence="1">
        <text>4-demethylwyosine(37) in tRNA(Phe) + S-adenosyl-L-methionine = 4-demethyl-7-[(3S)-3-amino-3-carboxypropyl]wyosine(37) in tRNA(Phe) + S-methyl-5'-thioadenosine + H(+)</text>
        <dbReference type="Rhea" id="RHEA:36355"/>
        <dbReference type="Rhea" id="RHEA-COMP:10164"/>
        <dbReference type="Rhea" id="RHEA-COMP:10378"/>
        <dbReference type="ChEBI" id="CHEBI:15378"/>
        <dbReference type="ChEBI" id="CHEBI:17509"/>
        <dbReference type="ChEBI" id="CHEBI:59789"/>
        <dbReference type="ChEBI" id="CHEBI:64315"/>
        <dbReference type="ChEBI" id="CHEBI:73550"/>
        <dbReference type="EC" id="2.5.1.114"/>
    </reaction>
</comment>
<accession>A0A6A5QYB8</accession>
<reference evidence="4" key="1">
    <citation type="journal article" date="2020" name="Stud. Mycol.">
        <title>101 Dothideomycetes genomes: a test case for predicting lifestyles and emergence of pathogens.</title>
        <authorList>
            <person name="Haridas S."/>
            <person name="Albert R."/>
            <person name="Binder M."/>
            <person name="Bloem J."/>
            <person name="Labutti K."/>
            <person name="Salamov A."/>
            <person name="Andreopoulos B."/>
            <person name="Baker S."/>
            <person name="Barry K."/>
            <person name="Bills G."/>
            <person name="Bluhm B."/>
            <person name="Cannon C."/>
            <person name="Castanera R."/>
            <person name="Culley D."/>
            <person name="Daum C."/>
            <person name="Ezra D."/>
            <person name="Gonzalez J."/>
            <person name="Henrissat B."/>
            <person name="Kuo A."/>
            <person name="Liang C."/>
            <person name="Lipzen A."/>
            <person name="Lutzoni F."/>
            <person name="Magnuson J."/>
            <person name="Mondo S."/>
            <person name="Nolan M."/>
            <person name="Ohm R."/>
            <person name="Pangilinan J."/>
            <person name="Park H.-J."/>
            <person name="Ramirez L."/>
            <person name="Alfaro M."/>
            <person name="Sun H."/>
            <person name="Tritt A."/>
            <person name="Yoshinaga Y."/>
            <person name="Zwiers L.-H."/>
            <person name="Turgeon B."/>
            <person name="Goodwin S."/>
            <person name="Spatafora J."/>
            <person name="Crous P."/>
            <person name="Grigoriev I."/>
        </authorList>
    </citation>
    <scope>NUCLEOTIDE SEQUENCE</scope>
    <source>
        <strain evidence="4">HMLAC05119</strain>
    </source>
</reference>
<dbReference type="SUPFAM" id="SSF53335">
    <property type="entry name" value="S-adenosyl-L-methionine-dependent methyltransferases"/>
    <property type="match status" value="1"/>
</dbReference>
<name>A0A6A5QYB8_AMPQU</name>
<keyword evidence="2" id="KW-0949">S-adenosyl-L-methionine</keyword>
<dbReference type="GO" id="GO:0008757">
    <property type="term" value="F:S-adenosylmethionine-dependent methyltransferase activity"/>
    <property type="evidence" value="ECO:0007669"/>
    <property type="project" value="InterPro"/>
</dbReference>
<dbReference type="GO" id="GO:0008175">
    <property type="term" value="F:tRNA methyltransferase activity"/>
    <property type="evidence" value="ECO:0007669"/>
    <property type="project" value="TreeGrafter"/>
</dbReference>
<evidence type="ECO:0000313" key="5">
    <source>
        <dbReference type="Proteomes" id="UP000800096"/>
    </source>
</evidence>
<keyword evidence="2" id="KW-0963">Cytoplasm</keyword>
<dbReference type="GO" id="GO:0005737">
    <property type="term" value="C:cytoplasm"/>
    <property type="evidence" value="ECO:0007669"/>
    <property type="project" value="UniProtKB-SubCell"/>
</dbReference>
<dbReference type="GO" id="GO:0030488">
    <property type="term" value="P:tRNA methylation"/>
    <property type="evidence" value="ECO:0007669"/>
    <property type="project" value="TreeGrafter"/>
</dbReference>
<proteinExistence type="inferred from homology"/>
<keyword evidence="2" id="KW-0819">tRNA processing</keyword>
<keyword evidence="5" id="KW-1185">Reference proteome</keyword>
<comment type="pathway">
    <text evidence="2">tRNA modification; wybutosine-tRNA(Phe) biosynthesis.</text>
</comment>
<keyword evidence="2 4" id="KW-0808">Transferase</keyword>
<dbReference type="GO" id="GO:0102522">
    <property type="term" value="F:tRNA 4-demethylwyosine alpha-amino-alpha-carboxypropyltransferase activity"/>
    <property type="evidence" value="ECO:0007669"/>
    <property type="project" value="UniProtKB-EC"/>
</dbReference>
<comment type="similarity">
    <text evidence="2">Belongs to the class I-like SAM-binding methyltransferase superfamily. TRM5/TYW2 family.</text>
</comment>
<dbReference type="AlphaFoldDB" id="A0A6A5QYB8"/>
<dbReference type="InterPro" id="IPR030382">
    <property type="entry name" value="MeTrfase_TRM5/TYW2"/>
</dbReference>
<dbReference type="Proteomes" id="UP000800096">
    <property type="component" value="Unassembled WGS sequence"/>
</dbReference>
<organism evidence="4 5">
    <name type="scientific">Ampelomyces quisqualis</name>
    <name type="common">Powdery mildew agent</name>
    <dbReference type="NCBI Taxonomy" id="50730"/>
    <lineage>
        <taxon>Eukaryota</taxon>
        <taxon>Fungi</taxon>
        <taxon>Dikarya</taxon>
        <taxon>Ascomycota</taxon>
        <taxon>Pezizomycotina</taxon>
        <taxon>Dothideomycetes</taxon>
        <taxon>Pleosporomycetidae</taxon>
        <taxon>Pleosporales</taxon>
        <taxon>Pleosporineae</taxon>
        <taxon>Phaeosphaeriaceae</taxon>
        <taxon>Ampelomyces</taxon>
    </lineage>
</organism>
<dbReference type="PANTHER" id="PTHR23245">
    <property type="entry name" value="TRNA METHYLTRANSFERASE"/>
    <property type="match status" value="1"/>
</dbReference>
<dbReference type="OrthoDB" id="2387925at2759"/>
<comment type="function">
    <text evidence="2">S-adenosyl-L-methionine-dependent transferase that acts as a component of the wybutosine biosynthesis pathway. Wybutosine is a hyper modified guanosine with a tricyclic base found at the 3'-position adjacent to the anticodon of eukaryotic phenylalanine tRNA. Catalyzes the transfer of the alpha-amino-alpha-carboxypropyl (acp) group from S-adenosyl-L-methionine to the C-7 position of 4-demethylwyosine (imG-14) to produce wybutosine-86.</text>
</comment>
<dbReference type="EMBL" id="ML979133">
    <property type="protein sequence ID" value="KAF1919828.1"/>
    <property type="molecule type" value="Genomic_DNA"/>
</dbReference>
<dbReference type="PANTHER" id="PTHR23245:SF25">
    <property type="entry name" value="TRNA WYBUTOSINE-SYNTHESIZING PROTEIN 2 HOMOLOG"/>
    <property type="match status" value="1"/>
</dbReference>
<dbReference type="PROSITE" id="PS51684">
    <property type="entry name" value="SAM_MT_TRM5_TYW2"/>
    <property type="match status" value="1"/>
</dbReference>
<feature type="domain" description="SAM-dependent methyltransferase TRM5/TYW2-type" evidence="3">
    <location>
        <begin position="134"/>
        <end position="421"/>
    </location>
</feature>
<sequence length="441" mass="48077">MRIPTTIPYQVHDKSAHENTETMGLGLFHDLGLSHISGDISISYHTPPIDNATSTLKNPLHKALKAALDGLDTPVLTNLNLTSDILTTSFPEGYSIYPPLLLLPHNAFSSPPWTSLLALHPPQSPTLQPLWAHLATSMKTTHIAINSPIPLTQSTSSNTLRSPINLTPIHGSFGPPPTPQTLTSPTQHDFATALWVSTVQNGLHQTWAPLYTMFSRGNMREKTRLMHLPSATTPRRAAAAAVDMYAGIGYFAFPYRAAGLKPVVCFELNAWSVEGMRRGARRNGWRVEVHGPGDALGVGRAVAHAAVDFHVFHMSNVEAPACLARGPRIRHVNLGLLPCSRASWRDAVRLLDAEEGGWIHAHENVGVGEMRDRTVEIEGLFRAYVHELVGAGRMVGVEHVEKVKMYAPGVVHCVFDVKVGGKGANKGHQRDEENRSESVAS</sequence>
<evidence type="ECO:0000259" key="3">
    <source>
        <dbReference type="PROSITE" id="PS51684"/>
    </source>
</evidence>
<dbReference type="GO" id="GO:0031591">
    <property type="term" value="P:wybutosine biosynthetic process"/>
    <property type="evidence" value="ECO:0007669"/>
    <property type="project" value="InterPro"/>
</dbReference>
<evidence type="ECO:0000256" key="2">
    <source>
        <dbReference type="PIRNR" id="PIRNR038972"/>
    </source>
</evidence>
<evidence type="ECO:0000256" key="1">
    <source>
        <dbReference type="ARBA" id="ARBA00049400"/>
    </source>
</evidence>
<keyword evidence="4" id="KW-0489">Methyltransferase</keyword>
<dbReference type="PIRSF" id="PIRSF038972">
    <property type="entry name" value="Trm12"/>
    <property type="match status" value="1"/>
</dbReference>
<dbReference type="InterPro" id="IPR029063">
    <property type="entry name" value="SAM-dependent_MTases_sf"/>
</dbReference>
<evidence type="ECO:0000313" key="4">
    <source>
        <dbReference type="EMBL" id="KAF1919828.1"/>
    </source>
</evidence>
<comment type="subcellular location">
    <subcellularLocation>
        <location evidence="2">Cytoplasm</location>
    </subcellularLocation>
</comment>
<dbReference type="InterPro" id="IPR026274">
    <property type="entry name" value="tRNA_wybutosine_synth_prot_2"/>
</dbReference>
<protein>
    <recommendedName>
        <fullName evidence="2">tRNA wybutosine-synthesizing protein 2</fullName>
        <shortName evidence="2">tRNA-yW-synthesizing protein 2</shortName>
    </recommendedName>
    <alternativeName>
        <fullName evidence="2">tRNA(Phe) (4-demethylwyosine(37)-C(7)) aminocarboxypropyltransferase</fullName>
    </alternativeName>
</protein>